<reference evidence="8 9" key="1">
    <citation type="submission" date="2018-05" db="EMBL/GenBank/DDBJ databases">
        <title>Genomic Encyclopedia of Type Strains, Phase IV (KMG-IV): sequencing the most valuable type-strain genomes for metagenomic binning, comparative biology and taxonomic classification.</title>
        <authorList>
            <person name="Goeker M."/>
        </authorList>
    </citation>
    <scope>NUCLEOTIDE SEQUENCE [LARGE SCALE GENOMIC DNA]</scope>
    <source>
        <strain evidence="8 9">DSM 6986</strain>
    </source>
</reference>
<gene>
    <name evidence="8" type="ORF">C7441_10597</name>
</gene>
<dbReference type="Pfam" id="PF13193">
    <property type="entry name" value="AMP-binding_C"/>
    <property type="match status" value="1"/>
</dbReference>
<comment type="similarity">
    <text evidence="1">Belongs to the ATP-dependent AMP-binding enzyme family.</text>
</comment>
<comment type="catalytic activity">
    <reaction evidence="3">
        <text>3-(methylsulfanyl)propanoate + ATP + CoA = 3-(methylsulfanyl)propanoyl-CoA + AMP + diphosphate</text>
        <dbReference type="Rhea" id="RHEA:43052"/>
        <dbReference type="ChEBI" id="CHEBI:30616"/>
        <dbReference type="ChEBI" id="CHEBI:33019"/>
        <dbReference type="ChEBI" id="CHEBI:49016"/>
        <dbReference type="ChEBI" id="CHEBI:57287"/>
        <dbReference type="ChEBI" id="CHEBI:82815"/>
        <dbReference type="ChEBI" id="CHEBI:456215"/>
        <dbReference type="EC" id="6.2.1.44"/>
    </reaction>
    <physiologicalReaction direction="left-to-right" evidence="3">
        <dbReference type="Rhea" id="RHEA:43053"/>
    </physiologicalReaction>
</comment>
<evidence type="ECO:0000259" key="6">
    <source>
        <dbReference type="Pfam" id="PF00501"/>
    </source>
</evidence>
<dbReference type="EMBL" id="QGGG01000005">
    <property type="protein sequence ID" value="PWJ84481.1"/>
    <property type="molecule type" value="Genomic_DNA"/>
</dbReference>
<feature type="domain" description="AMP-binding enzyme C-terminal" evidence="7">
    <location>
        <begin position="423"/>
        <end position="498"/>
    </location>
</feature>
<dbReference type="EC" id="6.2.1.44" evidence="4"/>
<evidence type="ECO:0000313" key="8">
    <source>
        <dbReference type="EMBL" id="PWJ84481.1"/>
    </source>
</evidence>
<name>A0A316C470_PSESE</name>
<sequence>MSSPVHGGALRLDELLSRAAATDPQREAVIFGDVSWTYARVGDRARRLAASLAALGVERGDRVALWASNRAEFVEILFGIPLLGAIAVPLDQWWTNKDAMAAISQVRPKVLIVGTAQAGLLEGCGFDLDAAGVAHVVSLDAPAATAPLPYERLLADAQPLHHSVPVASDDPALILFTSGSTGRSKGAVHTHRSLIATAMVMSLELGLRDGERTLHFLPLFSSCLEHLIPLTLMRATHVIMPQFDAAQVWQAIATHGITHIDAVPTTLRRMLEAAPSTIPLSLRLVSYASEPMPGPLISALAEKMPQVDFVQFYGMIEHLCLTVQRPPEQIEKKGSVGLPMVGAELRLLETDDGPAAPVGEILARSPSMFVGYWQDPEATAKVMHDGWMRTGDLGAFDEDGFLVLSGRLKEVIKTGGVSVIPGEVEATLLRHPHVREAAVVGIPDENWGEAVHAFVTLHAGAGALEDDLKTFCRGQLAGYKSPKAVHVVEELPRTGIGKIARRAVREDFLRARTEEVIP</sequence>
<accession>A0A316C470</accession>
<dbReference type="Gene3D" id="3.40.50.12780">
    <property type="entry name" value="N-terminal domain of ligase-like"/>
    <property type="match status" value="1"/>
</dbReference>
<dbReference type="InterPro" id="IPR042099">
    <property type="entry name" value="ANL_N_sf"/>
</dbReference>
<dbReference type="InterPro" id="IPR025110">
    <property type="entry name" value="AMP-bd_C"/>
</dbReference>
<evidence type="ECO:0000256" key="1">
    <source>
        <dbReference type="ARBA" id="ARBA00006432"/>
    </source>
</evidence>
<dbReference type="PANTHER" id="PTHR43201">
    <property type="entry name" value="ACYL-COA SYNTHETASE"/>
    <property type="match status" value="1"/>
</dbReference>
<comment type="caution">
    <text evidence="8">The sequence shown here is derived from an EMBL/GenBank/DDBJ whole genome shotgun (WGS) entry which is preliminary data.</text>
</comment>
<keyword evidence="2 8" id="KW-0436">Ligase</keyword>
<dbReference type="STRING" id="1192868.GCA_000304395_02061"/>
<dbReference type="Proteomes" id="UP000245396">
    <property type="component" value="Unassembled WGS sequence"/>
</dbReference>
<feature type="domain" description="AMP-dependent synthetase/ligase" evidence="6">
    <location>
        <begin position="17"/>
        <end position="373"/>
    </location>
</feature>
<evidence type="ECO:0000256" key="5">
    <source>
        <dbReference type="ARBA" id="ARBA00067668"/>
    </source>
</evidence>
<evidence type="ECO:0000256" key="2">
    <source>
        <dbReference type="ARBA" id="ARBA00022598"/>
    </source>
</evidence>
<keyword evidence="9" id="KW-1185">Reference proteome</keyword>
<dbReference type="FunFam" id="3.30.300.30:FF:000008">
    <property type="entry name" value="2,3-dihydroxybenzoate-AMP ligase"/>
    <property type="match status" value="1"/>
</dbReference>
<evidence type="ECO:0000259" key="7">
    <source>
        <dbReference type="Pfam" id="PF13193"/>
    </source>
</evidence>
<evidence type="ECO:0000256" key="3">
    <source>
        <dbReference type="ARBA" id="ARBA00051915"/>
    </source>
</evidence>
<organism evidence="8 9">
    <name type="scientific">Pseudaminobacter salicylatoxidans</name>
    <dbReference type="NCBI Taxonomy" id="93369"/>
    <lineage>
        <taxon>Bacteria</taxon>
        <taxon>Pseudomonadati</taxon>
        <taxon>Pseudomonadota</taxon>
        <taxon>Alphaproteobacteria</taxon>
        <taxon>Hyphomicrobiales</taxon>
        <taxon>Phyllobacteriaceae</taxon>
        <taxon>Pseudaminobacter</taxon>
    </lineage>
</organism>
<evidence type="ECO:0000313" key="9">
    <source>
        <dbReference type="Proteomes" id="UP000245396"/>
    </source>
</evidence>
<dbReference type="PROSITE" id="PS00455">
    <property type="entry name" value="AMP_BINDING"/>
    <property type="match status" value="1"/>
</dbReference>
<dbReference type="RefSeq" id="WP_170125055.1">
    <property type="nucleotide sequence ID" value="NZ_QGGG01000005.1"/>
</dbReference>
<dbReference type="InterPro" id="IPR020845">
    <property type="entry name" value="AMP-binding_CS"/>
</dbReference>
<dbReference type="Gene3D" id="3.30.300.30">
    <property type="match status" value="1"/>
</dbReference>
<dbReference type="InterPro" id="IPR000873">
    <property type="entry name" value="AMP-dep_synth/lig_dom"/>
</dbReference>
<dbReference type="PANTHER" id="PTHR43201:SF32">
    <property type="entry name" value="2-SUCCINYLBENZOATE--COA LIGASE, CHLOROPLASTIC_PEROXISOMAL"/>
    <property type="match status" value="1"/>
</dbReference>
<dbReference type="GO" id="GO:0006631">
    <property type="term" value="P:fatty acid metabolic process"/>
    <property type="evidence" value="ECO:0007669"/>
    <property type="project" value="TreeGrafter"/>
</dbReference>
<dbReference type="InterPro" id="IPR045851">
    <property type="entry name" value="AMP-bd_C_sf"/>
</dbReference>
<dbReference type="GO" id="GO:0031956">
    <property type="term" value="F:medium-chain fatty acid-CoA ligase activity"/>
    <property type="evidence" value="ECO:0007669"/>
    <property type="project" value="TreeGrafter"/>
</dbReference>
<proteinExistence type="inferred from homology"/>
<dbReference type="AlphaFoldDB" id="A0A316C470"/>
<protein>
    <recommendedName>
        <fullName evidence="5">3-methylmercaptopropionyl-CoA ligase</fullName>
        <ecNumber evidence="4">6.2.1.44</ecNumber>
    </recommendedName>
</protein>
<dbReference type="Pfam" id="PF00501">
    <property type="entry name" value="AMP-binding"/>
    <property type="match status" value="1"/>
</dbReference>
<dbReference type="SUPFAM" id="SSF56801">
    <property type="entry name" value="Acetyl-CoA synthetase-like"/>
    <property type="match status" value="1"/>
</dbReference>
<evidence type="ECO:0000256" key="4">
    <source>
        <dbReference type="ARBA" id="ARBA00066616"/>
    </source>
</evidence>